<sequence length="405" mass="47600">MKSQGQGYPTWNTKGKRVTISALERRVECLIDRYRLARKRAMCDFWVRWPGVVFQDQKKRLKDWLSCPSEPQGSHGRFAADPPPTPGESPYVTMLNSYLKTESLTQLEKRVKRRTLTVVSQLEQEMEAVRSRRDVLLQDVRELQEEKSIQNADTQSLLEFLRQKKQQSQQKYDSLWREHFKGCQEVEDRRQELVSTYASRTADLQKKLSQGRKVQLGLRKQLRTLKPIAGIRESQERKLRALEQEQASIPADTRFMDREAHIQFLQERAALEKQVQELNLLESGENITRELKKKAKALAATAKQAHTEFCRGVNTENRQLWEGLRQLDQEYCKLEARRKKLEKRKQQWKEQQWYVEALIRGRQRLQEQQQDRRSTPTQGCPLGTRPKASPKNQHWSRSSGAVYRG</sequence>
<protein>
    <recommendedName>
        <fullName evidence="4">DUF4515 domain-containing protein</fullName>
    </recommendedName>
</protein>
<evidence type="ECO:0000256" key="3">
    <source>
        <dbReference type="SAM" id="MobiDB-lite"/>
    </source>
</evidence>
<dbReference type="Proteomes" id="UP000694381">
    <property type="component" value="Unassembled WGS sequence"/>
</dbReference>
<reference evidence="5" key="2">
    <citation type="submission" date="2025-09" db="UniProtKB">
        <authorList>
            <consortium name="Ensembl"/>
        </authorList>
    </citation>
    <scope>IDENTIFICATION</scope>
</reference>
<dbReference type="PANTHER" id="PTHR14845:SF7">
    <property type="entry name" value="COILED-COIL DOMAIN CONTAINING 121, RETROGENE 2"/>
    <property type="match status" value="1"/>
</dbReference>
<dbReference type="AlphaFoldDB" id="A0A8C6QUL2"/>
<evidence type="ECO:0000313" key="6">
    <source>
        <dbReference type="Proteomes" id="UP000694381"/>
    </source>
</evidence>
<dbReference type="PANTHER" id="PTHR14845">
    <property type="entry name" value="COILED-COIL DOMAIN-CONTAINING 166"/>
    <property type="match status" value="1"/>
</dbReference>
<accession>A0A8C6QUL2</accession>
<dbReference type="OMA" id="KWRHWED"/>
<feature type="domain" description="DUF4515" evidence="4">
    <location>
        <begin position="153"/>
        <end position="358"/>
    </location>
</feature>
<dbReference type="Pfam" id="PF14988">
    <property type="entry name" value="DUF4515"/>
    <property type="match status" value="1"/>
</dbReference>
<reference evidence="5" key="1">
    <citation type="submission" date="2025-08" db="UniProtKB">
        <authorList>
            <consortium name="Ensembl"/>
        </authorList>
    </citation>
    <scope>IDENTIFICATION</scope>
</reference>
<feature type="region of interest" description="Disordered" evidence="3">
    <location>
        <begin position="365"/>
        <end position="405"/>
    </location>
</feature>
<evidence type="ECO:0000259" key="4">
    <source>
        <dbReference type="Pfam" id="PF14988"/>
    </source>
</evidence>
<feature type="coiled-coil region" evidence="2">
    <location>
        <begin position="324"/>
        <end position="351"/>
    </location>
</feature>
<dbReference type="GeneTree" id="ENSGT01000000214622"/>
<evidence type="ECO:0000256" key="1">
    <source>
        <dbReference type="ARBA" id="ARBA00023054"/>
    </source>
</evidence>
<feature type="compositionally biased region" description="Polar residues" evidence="3">
    <location>
        <begin position="390"/>
        <end position="399"/>
    </location>
</feature>
<name>A0A8C6QUL2_NANGA</name>
<keyword evidence="6" id="KW-1185">Reference proteome</keyword>
<evidence type="ECO:0000256" key="2">
    <source>
        <dbReference type="SAM" id="Coils"/>
    </source>
</evidence>
<dbReference type="Ensembl" id="ENSNGAT00000014654.1">
    <property type="protein sequence ID" value="ENSNGAP00000009145.1"/>
    <property type="gene ID" value="ENSNGAG00000011907.1"/>
</dbReference>
<proteinExistence type="predicted"/>
<keyword evidence="1 2" id="KW-0175">Coiled coil</keyword>
<feature type="coiled-coil region" evidence="2">
    <location>
        <begin position="119"/>
        <end position="171"/>
    </location>
</feature>
<evidence type="ECO:0000313" key="5">
    <source>
        <dbReference type="Ensembl" id="ENSNGAP00000009145.1"/>
    </source>
</evidence>
<organism evidence="5 6">
    <name type="scientific">Nannospalax galili</name>
    <name type="common">Northern Israeli blind subterranean mole rat</name>
    <name type="synonym">Spalax galili</name>
    <dbReference type="NCBI Taxonomy" id="1026970"/>
    <lineage>
        <taxon>Eukaryota</taxon>
        <taxon>Metazoa</taxon>
        <taxon>Chordata</taxon>
        <taxon>Craniata</taxon>
        <taxon>Vertebrata</taxon>
        <taxon>Euteleostomi</taxon>
        <taxon>Mammalia</taxon>
        <taxon>Eutheria</taxon>
        <taxon>Euarchontoglires</taxon>
        <taxon>Glires</taxon>
        <taxon>Rodentia</taxon>
        <taxon>Myomorpha</taxon>
        <taxon>Muroidea</taxon>
        <taxon>Spalacidae</taxon>
        <taxon>Spalacinae</taxon>
        <taxon>Nannospalax</taxon>
    </lineage>
</organism>
<dbReference type="InterPro" id="IPR032777">
    <property type="entry name" value="DUF4515"/>
</dbReference>